<name>A0ABY4F7G6_9BACT</name>
<comment type="subcellular location">
    <subcellularLocation>
        <location evidence="1 14">Cell outer membrane</location>
        <topology evidence="1 14">Multi-pass membrane protein</topology>
    </subcellularLocation>
</comment>
<evidence type="ECO:0000256" key="13">
    <source>
        <dbReference type="ARBA" id="ARBA00023237"/>
    </source>
</evidence>
<sequence>MQRLFLFLLLLWPGLAAAQTAMGHLDGHITGPDGHGLEGVSILDQSGRFSALSAADGHFSLALPFGEHTLITRSLSFQEARRTVVLSAETPDLTVDFLLQPTTTALQEVEVLGRKETTYKSDYSFVGTKTATAVIDVPQSISTVTKELMEDRQALRLTEVVKNVAGVTQYSHYDDLTIRGFRNGYESGFRLLNGLRSGFSYGNSFTQAPLTINLERVEVLKGPGAALYGDINPGGTVNMVTKKPLDVARQALTFSTGSFNTMRATADLTGPLNEQKNVLYRLNAGFEKTNTFRDVNDTRSVMVAPTVTFRPTDKTTVNAELVYTHIDGYLDRGLVIRGGDLYALPRSFTLSQPSDYFRTSTYYLNASLNQKFTDWLSFNASYLDFTYHEDLSEHRTLNTYADAPANTVMNLRYFDRRAEEYTKNLAAYFVLNRATGPVQHKVVAGVDYIRYTTDPQSTMFEARQKLVNGVATPLTFDLKKPLYEIQDPTKYVRRPLPQFFVDYINSVYHTTGLYVQDQLDVTERLALLLGVRYELFADERDYGDGSQNIQQRQLLPRAGLTYALRDNLNYFASYSAGFRPLKPEYIRFPERYGRSTPFDTETSYQLETGLKGEFFNKGLLGTVAVYQIVKRNQLVPTNALMPDGTTIYRQNDLVRSRGAELELTGNLLPNLNLNATYAFNHSAVLNAALPVEEGQPLANAPRHSAGLWTKYTFVTPALRGLGVAVGGNYVSQRRTENQVVNTSTGELYWAYWPSYTVLDAALFYTTGKFNFHLNVNNLLDKYYFVGGYDFFRVSPGAPRNFMATVGYTF</sequence>
<evidence type="ECO:0000256" key="16">
    <source>
        <dbReference type="SAM" id="SignalP"/>
    </source>
</evidence>
<evidence type="ECO:0000313" key="20">
    <source>
        <dbReference type="Proteomes" id="UP000831785"/>
    </source>
</evidence>
<dbReference type="Gene3D" id="2.170.130.10">
    <property type="entry name" value="TonB-dependent receptor, plug domain"/>
    <property type="match status" value="1"/>
</dbReference>
<evidence type="ECO:0000256" key="9">
    <source>
        <dbReference type="ARBA" id="ARBA00023065"/>
    </source>
</evidence>
<evidence type="ECO:0000256" key="14">
    <source>
        <dbReference type="PROSITE-ProRule" id="PRU01360"/>
    </source>
</evidence>
<dbReference type="InterPro" id="IPR012910">
    <property type="entry name" value="Plug_dom"/>
</dbReference>
<dbReference type="Pfam" id="PF07715">
    <property type="entry name" value="Plug"/>
    <property type="match status" value="1"/>
</dbReference>
<evidence type="ECO:0000256" key="8">
    <source>
        <dbReference type="ARBA" id="ARBA00023004"/>
    </source>
</evidence>
<dbReference type="InterPro" id="IPR008969">
    <property type="entry name" value="CarboxyPept-like_regulatory"/>
</dbReference>
<keyword evidence="10 15" id="KW-0798">TonB box</keyword>
<dbReference type="PANTHER" id="PTHR32552:SF68">
    <property type="entry name" value="FERRICHROME OUTER MEMBRANE TRANSPORTER_PHAGE RECEPTOR"/>
    <property type="match status" value="1"/>
</dbReference>
<gene>
    <name evidence="19" type="ORF">MUN80_21595</name>
</gene>
<dbReference type="CDD" id="cd01347">
    <property type="entry name" value="ligand_gated_channel"/>
    <property type="match status" value="1"/>
</dbReference>
<keyword evidence="8" id="KW-0408">Iron</keyword>
<protein>
    <submittedName>
        <fullName evidence="19">TonB-dependent receptor</fullName>
    </submittedName>
</protein>
<evidence type="ECO:0000256" key="6">
    <source>
        <dbReference type="ARBA" id="ARBA00022692"/>
    </source>
</evidence>
<dbReference type="SUPFAM" id="SSF56935">
    <property type="entry name" value="Porins"/>
    <property type="match status" value="1"/>
</dbReference>
<feature type="signal peptide" evidence="16">
    <location>
        <begin position="1"/>
        <end position="18"/>
    </location>
</feature>
<proteinExistence type="inferred from homology"/>
<feature type="domain" description="TonB-dependent receptor plug" evidence="18">
    <location>
        <begin position="135"/>
        <end position="236"/>
    </location>
</feature>
<evidence type="ECO:0000256" key="15">
    <source>
        <dbReference type="RuleBase" id="RU003357"/>
    </source>
</evidence>
<keyword evidence="12 19" id="KW-0675">Receptor</keyword>
<dbReference type="InterPro" id="IPR039426">
    <property type="entry name" value="TonB-dep_rcpt-like"/>
</dbReference>
<dbReference type="InterPro" id="IPR037066">
    <property type="entry name" value="Plug_dom_sf"/>
</dbReference>
<evidence type="ECO:0000256" key="7">
    <source>
        <dbReference type="ARBA" id="ARBA00022729"/>
    </source>
</evidence>
<evidence type="ECO:0000256" key="3">
    <source>
        <dbReference type="ARBA" id="ARBA00022448"/>
    </source>
</evidence>
<keyword evidence="5" id="KW-0410">Iron transport</keyword>
<keyword evidence="3 14" id="KW-0813">Transport</keyword>
<evidence type="ECO:0000256" key="10">
    <source>
        <dbReference type="ARBA" id="ARBA00023077"/>
    </source>
</evidence>
<evidence type="ECO:0000313" key="19">
    <source>
        <dbReference type="EMBL" id="UOQ52340.1"/>
    </source>
</evidence>
<feature type="chain" id="PRO_5045464602" evidence="16">
    <location>
        <begin position="19"/>
        <end position="809"/>
    </location>
</feature>
<evidence type="ECO:0000256" key="1">
    <source>
        <dbReference type="ARBA" id="ARBA00004571"/>
    </source>
</evidence>
<dbReference type="InterPro" id="IPR000531">
    <property type="entry name" value="Beta-barrel_TonB"/>
</dbReference>
<dbReference type="InterPro" id="IPR010105">
    <property type="entry name" value="TonB_sidphr_rcpt"/>
</dbReference>
<keyword evidence="4 14" id="KW-1134">Transmembrane beta strand</keyword>
<dbReference type="Pfam" id="PF00593">
    <property type="entry name" value="TonB_dep_Rec_b-barrel"/>
    <property type="match status" value="1"/>
</dbReference>
<dbReference type="PROSITE" id="PS52016">
    <property type="entry name" value="TONB_DEPENDENT_REC_3"/>
    <property type="match status" value="1"/>
</dbReference>
<evidence type="ECO:0000256" key="2">
    <source>
        <dbReference type="ARBA" id="ARBA00009810"/>
    </source>
</evidence>
<keyword evidence="11 14" id="KW-0472">Membrane</keyword>
<keyword evidence="7 16" id="KW-0732">Signal</keyword>
<evidence type="ECO:0000259" key="17">
    <source>
        <dbReference type="Pfam" id="PF00593"/>
    </source>
</evidence>
<organism evidence="19 20">
    <name type="scientific">Hymenobacter cellulosivorans</name>
    <dbReference type="NCBI Taxonomy" id="2932249"/>
    <lineage>
        <taxon>Bacteria</taxon>
        <taxon>Pseudomonadati</taxon>
        <taxon>Bacteroidota</taxon>
        <taxon>Cytophagia</taxon>
        <taxon>Cytophagales</taxon>
        <taxon>Hymenobacteraceae</taxon>
        <taxon>Hymenobacter</taxon>
    </lineage>
</organism>
<evidence type="ECO:0000259" key="18">
    <source>
        <dbReference type="Pfam" id="PF07715"/>
    </source>
</evidence>
<evidence type="ECO:0000256" key="4">
    <source>
        <dbReference type="ARBA" id="ARBA00022452"/>
    </source>
</evidence>
<keyword evidence="20" id="KW-1185">Reference proteome</keyword>
<dbReference type="Gene3D" id="2.40.170.20">
    <property type="entry name" value="TonB-dependent receptor, beta-barrel domain"/>
    <property type="match status" value="1"/>
</dbReference>
<evidence type="ECO:0000256" key="12">
    <source>
        <dbReference type="ARBA" id="ARBA00023170"/>
    </source>
</evidence>
<dbReference type="PANTHER" id="PTHR32552">
    <property type="entry name" value="FERRICHROME IRON RECEPTOR-RELATED"/>
    <property type="match status" value="1"/>
</dbReference>
<keyword evidence="9" id="KW-0406">Ion transport</keyword>
<keyword evidence="6 14" id="KW-0812">Transmembrane</keyword>
<dbReference type="EMBL" id="CP095049">
    <property type="protein sequence ID" value="UOQ52340.1"/>
    <property type="molecule type" value="Genomic_DNA"/>
</dbReference>
<accession>A0ABY4F7G6</accession>
<keyword evidence="13 14" id="KW-0998">Cell outer membrane</keyword>
<feature type="domain" description="TonB-dependent receptor-like beta-barrel" evidence="17">
    <location>
        <begin position="311"/>
        <end position="778"/>
    </location>
</feature>
<dbReference type="NCBIfam" id="TIGR01783">
    <property type="entry name" value="TonB-siderophor"/>
    <property type="match status" value="1"/>
</dbReference>
<dbReference type="Pfam" id="PF13715">
    <property type="entry name" value="CarbopepD_reg_2"/>
    <property type="match status" value="1"/>
</dbReference>
<evidence type="ECO:0000256" key="5">
    <source>
        <dbReference type="ARBA" id="ARBA00022496"/>
    </source>
</evidence>
<dbReference type="Proteomes" id="UP000831785">
    <property type="component" value="Chromosome"/>
</dbReference>
<dbReference type="SUPFAM" id="SSF49464">
    <property type="entry name" value="Carboxypeptidase regulatory domain-like"/>
    <property type="match status" value="1"/>
</dbReference>
<dbReference type="RefSeq" id="WP_244716247.1">
    <property type="nucleotide sequence ID" value="NZ_CP095049.1"/>
</dbReference>
<reference evidence="19 20" key="1">
    <citation type="submission" date="2022-04" db="EMBL/GenBank/DDBJ databases">
        <title>Hymenobacter sp. isolated from the air.</title>
        <authorList>
            <person name="Won M."/>
            <person name="Lee C.-M."/>
            <person name="Woen H.-Y."/>
            <person name="Kwon S.-W."/>
        </authorList>
    </citation>
    <scope>NUCLEOTIDE SEQUENCE [LARGE SCALE GENOMIC DNA]</scope>
    <source>
        <strain evidence="20">5116 S-27</strain>
    </source>
</reference>
<evidence type="ECO:0000256" key="11">
    <source>
        <dbReference type="ARBA" id="ARBA00023136"/>
    </source>
</evidence>
<comment type="similarity">
    <text evidence="2 14 15">Belongs to the TonB-dependent receptor family.</text>
</comment>
<dbReference type="InterPro" id="IPR036942">
    <property type="entry name" value="Beta-barrel_TonB_sf"/>
</dbReference>